<dbReference type="Pfam" id="PF11952">
    <property type="entry name" value="XTBD"/>
    <property type="match status" value="1"/>
</dbReference>
<reference evidence="3" key="1">
    <citation type="submission" date="2025-08" db="UniProtKB">
        <authorList>
            <consortium name="Ensembl"/>
        </authorList>
    </citation>
    <scope>IDENTIFICATION</scope>
</reference>
<name>A0A8C6XA24_NAJNA</name>
<reference evidence="3" key="2">
    <citation type="submission" date="2025-09" db="UniProtKB">
        <authorList>
            <consortium name="Ensembl"/>
        </authorList>
    </citation>
    <scope>IDENTIFICATION</scope>
</reference>
<keyword evidence="4" id="KW-1185">Reference proteome</keyword>
<dbReference type="Ensembl" id="ENSNNAT00000011762.1">
    <property type="protein sequence ID" value="ENSNNAP00000011247.1"/>
    <property type="gene ID" value="ENSNNAG00000007511.1"/>
</dbReference>
<dbReference type="AlphaFoldDB" id="A0A8C6XA24"/>
<feature type="domain" description="XRN2-binding (XTBD)" evidence="2">
    <location>
        <begin position="23"/>
        <end position="116"/>
    </location>
</feature>
<evidence type="ECO:0000313" key="3">
    <source>
        <dbReference type="Ensembl" id="ENSNNAP00000011247.1"/>
    </source>
</evidence>
<dbReference type="PANTHER" id="PTHR48430:SF1">
    <property type="entry name" value="PARTNER OF XRN-2 PROTEIN 1"/>
    <property type="match status" value="1"/>
</dbReference>
<dbReference type="PROSITE" id="PS51827">
    <property type="entry name" value="XTBD"/>
    <property type="match status" value="1"/>
</dbReference>
<sequence length="125" mass="14358">EAVERNRFLLSVPRKDDAAVDWVEKLRDECEPEQHWQYRREFLIRNAEGLSVSGKDDADRAELRRLVSFSRVWANHVFLGCRYSPQVMEKVMDMAVGITVTNAPTHTLRDELVAKVKRGISSSNG</sequence>
<dbReference type="InterPro" id="IPR021859">
    <property type="entry name" value="XTBD"/>
</dbReference>
<evidence type="ECO:0000259" key="2">
    <source>
        <dbReference type="PROSITE" id="PS51827"/>
    </source>
</evidence>
<dbReference type="PANTHER" id="PTHR48430">
    <property type="entry name" value="PARTNER OF XRN-2 PROTEIN 1"/>
    <property type="match status" value="1"/>
</dbReference>
<evidence type="ECO:0000313" key="4">
    <source>
        <dbReference type="Proteomes" id="UP000694559"/>
    </source>
</evidence>
<dbReference type="GeneTree" id="ENSGT00940000158376"/>
<organism evidence="3 4">
    <name type="scientific">Naja naja</name>
    <name type="common">Indian cobra</name>
    <dbReference type="NCBI Taxonomy" id="35670"/>
    <lineage>
        <taxon>Eukaryota</taxon>
        <taxon>Metazoa</taxon>
        <taxon>Chordata</taxon>
        <taxon>Craniata</taxon>
        <taxon>Vertebrata</taxon>
        <taxon>Euteleostomi</taxon>
        <taxon>Lepidosauria</taxon>
        <taxon>Squamata</taxon>
        <taxon>Bifurcata</taxon>
        <taxon>Unidentata</taxon>
        <taxon>Episquamata</taxon>
        <taxon>Toxicofera</taxon>
        <taxon>Serpentes</taxon>
        <taxon>Colubroidea</taxon>
        <taxon>Elapidae</taxon>
        <taxon>Elapinae</taxon>
        <taxon>Naja</taxon>
    </lineage>
</organism>
<comment type="similarity">
    <text evidence="1">Belongs to the CARF family.</text>
</comment>
<accession>A0A8C6XA24</accession>
<protein>
    <recommendedName>
        <fullName evidence="2">XRN2-binding (XTBD) domain-containing protein</fullName>
    </recommendedName>
</protein>
<dbReference type="OMA" id="RDELKWS"/>
<evidence type="ECO:0000256" key="1">
    <source>
        <dbReference type="ARBA" id="ARBA00010053"/>
    </source>
</evidence>
<dbReference type="Proteomes" id="UP000694559">
    <property type="component" value="Unplaced"/>
</dbReference>
<proteinExistence type="inferred from homology"/>
<dbReference type="OrthoDB" id="2359216at2759"/>